<dbReference type="EMBL" id="NKXS01006463">
    <property type="protein sequence ID" value="PIN01352.1"/>
    <property type="molecule type" value="Genomic_DNA"/>
</dbReference>
<accession>A0A2G9G812</accession>
<evidence type="ECO:0000256" key="3">
    <source>
        <dbReference type="ARBA" id="ARBA00023163"/>
    </source>
</evidence>
<feature type="region of interest" description="Disordered" evidence="5">
    <location>
        <begin position="179"/>
        <end position="230"/>
    </location>
</feature>
<dbReference type="AlphaFoldDB" id="A0A2G9G812"/>
<feature type="compositionally biased region" description="Acidic residues" evidence="5">
    <location>
        <begin position="202"/>
        <end position="224"/>
    </location>
</feature>
<evidence type="ECO:0000313" key="7">
    <source>
        <dbReference type="EMBL" id="PIN01352.1"/>
    </source>
</evidence>
<name>A0A2G9G812_9LAMI</name>
<dbReference type="GO" id="GO:0006355">
    <property type="term" value="P:regulation of DNA-templated transcription"/>
    <property type="evidence" value="ECO:0007669"/>
    <property type="project" value="InterPro"/>
</dbReference>
<keyword evidence="4" id="KW-0539">Nucleus</keyword>
<dbReference type="Gene3D" id="2.170.150.80">
    <property type="entry name" value="NAC domain"/>
    <property type="match status" value="1"/>
</dbReference>
<dbReference type="PANTHER" id="PTHR31719:SF94">
    <property type="entry name" value="PROTEIN ATAF2"/>
    <property type="match status" value="1"/>
</dbReference>
<dbReference type="STRING" id="429701.A0A2G9G812"/>
<dbReference type="GO" id="GO:0003677">
    <property type="term" value="F:DNA binding"/>
    <property type="evidence" value="ECO:0007669"/>
    <property type="project" value="UniProtKB-KW"/>
</dbReference>
<evidence type="ECO:0000256" key="4">
    <source>
        <dbReference type="ARBA" id="ARBA00023242"/>
    </source>
</evidence>
<feature type="compositionally biased region" description="Basic and acidic residues" evidence="5">
    <location>
        <begin position="179"/>
        <end position="192"/>
    </location>
</feature>
<dbReference type="InterPro" id="IPR003441">
    <property type="entry name" value="NAC-dom"/>
</dbReference>
<gene>
    <name evidence="7" type="ORF">CDL12_26141</name>
</gene>
<dbReference type="PANTHER" id="PTHR31719">
    <property type="entry name" value="NAC TRANSCRIPTION FACTOR 56"/>
    <property type="match status" value="1"/>
</dbReference>
<reference evidence="8" key="1">
    <citation type="journal article" date="2018" name="Gigascience">
        <title>Genome assembly of the Pink Ipe (Handroanthus impetiginosus, Bignoniaceae), a highly valued, ecologically keystone Neotropical timber forest tree.</title>
        <authorList>
            <person name="Silva-Junior O.B."/>
            <person name="Grattapaglia D."/>
            <person name="Novaes E."/>
            <person name="Collevatti R.G."/>
        </authorList>
    </citation>
    <scope>NUCLEOTIDE SEQUENCE [LARGE SCALE GENOMIC DNA]</scope>
    <source>
        <strain evidence="8">cv. UFG-1</strain>
    </source>
</reference>
<dbReference type="OrthoDB" id="1424968at2759"/>
<dbReference type="InterPro" id="IPR036093">
    <property type="entry name" value="NAC_dom_sf"/>
</dbReference>
<proteinExistence type="predicted"/>
<keyword evidence="1" id="KW-0805">Transcription regulation</keyword>
<dbReference type="Pfam" id="PF02365">
    <property type="entry name" value="NAM"/>
    <property type="match status" value="1"/>
</dbReference>
<dbReference type="SUPFAM" id="SSF101941">
    <property type="entry name" value="NAC domain"/>
    <property type="match status" value="1"/>
</dbReference>
<dbReference type="PROSITE" id="PS51005">
    <property type="entry name" value="NAC"/>
    <property type="match status" value="1"/>
</dbReference>
<protein>
    <recommendedName>
        <fullName evidence="6">NAC domain-containing protein</fullName>
    </recommendedName>
</protein>
<dbReference type="Proteomes" id="UP000231279">
    <property type="component" value="Unassembled WGS sequence"/>
</dbReference>
<sequence>MEEELLRHYLKDWRKQLLPPGYRFRPTEEELVCHYLKRKIDNEPVPLAEISEVKLYHHNPQTLAERYPPTEDNGWFFFTPRERKYKNGLRPNRAAGTGYWKATGKDKPIEATIGTDKGAIVGYKKSLVFYQGTARNGVKTHWIMHEYTLNRPRGNRRGSEDMKLDDWVLCRIYENVDKSKDKKNQRQKDHENISPSSATACDESESSEQEDEVNDGDDCEESDPLVDNKTNLDQVLMIEDQKYIMGLENNSNYTNDPVMINNMSSYDHGYYALQTQSPNVVIVTNYDQVPQFPVPLTKMDIDQQYPLISNTNVRFEGNDNEATLDYGFNQQECYSFVQPEDYVTTGINYVNYDCEDNGPNIEGCSAGCSDVQVQKVPNESTTVVGASHNDAAKNNHSDYWRPLSWSVW</sequence>
<evidence type="ECO:0000313" key="8">
    <source>
        <dbReference type="Proteomes" id="UP000231279"/>
    </source>
</evidence>
<evidence type="ECO:0000259" key="6">
    <source>
        <dbReference type="PROSITE" id="PS51005"/>
    </source>
</evidence>
<keyword evidence="2" id="KW-0238">DNA-binding</keyword>
<feature type="domain" description="NAC" evidence="6">
    <location>
        <begin position="18"/>
        <end position="175"/>
    </location>
</feature>
<organism evidence="7 8">
    <name type="scientific">Handroanthus impetiginosus</name>
    <dbReference type="NCBI Taxonomy" id="429701"/>
    <lineage>
        <taxon>Eukaryota</taxon>
        <taxon>Viridiplantae</taxon>
        <taxon>Streptophyta</taxon>
        <taxon>Embryophyta</taxon>
        <taxon>Tracheophyta</taxon>
        <taxon>Spermatophyta</taxon>
        <taxon>Magnoliopsida</taxon>
        <taxon>eudicotyledons</taxon>
        <taxon>Gunneridae</taxon>
        <taxon>Pentapetalae</taxon>
        <taxon>asterids</taxon>
        <taxon>lamiids</taxon>
        <taxon>Lamiales</taxon>
        <taxon>Bignoniaceae</taxon>
        <taxon>Crescentiina</taxon>
        <taxon>Tabebuia alliance</taxon>
        <taxon>Handroanthus</taxon>
    </lineage>
</organism>
<evidence type="ECO:0000256" key="1">
    <source>
        <dbReference type="ARBA" id="ARBA00023015"/>
    </source>
</evidence>
<comment type="caution">
    <text evidence="7">The sequence shown here is derived from an EMBL/GenBank/DDBJ whole genome shotgun (WGS) entry which is preliminary data.</text>
</comment>
<keyword evidence="3" id="KW-0804">Transcription</keyword>
<evidence type="ECO:0000256" key="5">
    <source>
        <dbReference type="SAM" id="MobiDB-lite"/>
    </source>
</evidence>
<evidence type="ECO:0000256" key="2">
    <source>
        <dbReference type="ARBA" id="ARBA00023125"/>
    </source>
</evidence>
<keyword evidence="8" id="KW-1185">Reference proteome</keyword>